<dbReference type="SUPFAM" id="SSF56219">
    <property type="entry name" value="DNase I-like"/>
    <property type="match status" value="1"/>
</dbReference>
<protein>
    <submittedName>
        <fullName evidence="1">Inositol polyphosphate 5-phosphatase</fullName>
    </submittedName>
</protein>
<evidence type="ECO:0000313" key="2">
    <source>
        <dbReference type="Proteomes" id="UP001363151"/>
    </source>
</evidence>
<evidence type="ECO:0000313" key="1">
    <source>
        <dbReference type="EMBL" id="KAK7233639.1"/>
    </source>
</evidence>
<dbReference type="InterPro" id="IPR000300">
    <property type="entry name" value="IPPc"/>
</dbReference>
<dbReference type="PANTHER" id="PTHR11200">
    <property type="entry name" value="INOSITOL 5-PHOSPHATASE"/>
    <property type="match status" value="1"/>
</dbReference>
<dbReference type="SMART" id="SM00128">
    <property type="entry name" value="IPPc"/>
    <property type="match status" value="1"/>
</dbReference>
<sequence>MEVFVATWNVGNTMVEPHEIDEWLRGATRDASVVVIALQEAHYITDEGRERIEARAAATSVVAGSWLCCAGCLMAVPLLWDRRKKRRERKKRERMERELALNPALKASQRKALVCVDVVTRLVDCLENRGFAYAEGASCKWGQMRLLIFHKEALVSLEPLATAVARTGGKVTNNDMHTGVLGNKGGLISSFAVAPARARGAGDHIEAVLLHGAGAAMKRRKITAVGVHLPAHEGDQFLADRREALATILQKARDDAAMDDADLAVLTGDMNFRLTGDLESKSVADDVKNGDYAKHYAADELARDHSSAESVVAGWELPRCDFPPTFKVKRGVVEETYNRKRVPAWCDRVLYRTALESHLISYASHPKLTTSDHKPVALALDLLGEARPGGGPQRRPSNGSSAPSSRRSSLDPDDAVTSDLDIRVFERARR</sequence>
<dbReference type="Pfam" id="PF22669">
    <property type="entry name" value="Exo_endo_phos2"/>
    <property type="match status" value="1"/>
</dbReference>
<dbReference type="GO" id="GO:0046856">
    <property type="term" value="P:phosphatidylinositol dephosphorylation"/>
    <property type="evidence" value="ECO:0007669"/>
    <property type="project" value="InterPro"/>
</dbReference>
<dbReference type="GO" id="GO:0004439">
    <property type="term" value="F:phosphatidylinositol-4,5-bisphosphate 5-phosphatase activity"/>
    <property type="evidence" value="ECO:0007669"/>
    <property type="project" value="TreeGrafter"/>
</dbReference>
<proteinExistence type="predicted"/>
<dbReference type="Proteomes" id="UP001363151">
    <property type="component" value="Unassembled WGS sequence"/>
</dbReference>
<dbReference type="KEGG" id="aaf:AURANDRAFT_61635"/>
<name>A0ABR1FMS5_AURAN</name>
<accession>A0ABR1FMS5</accession>
<keyword evidence="2" id="KW-1185">Reference proteome</keyword>
<organism evidence="1 2">
    <name type="scientific">Aureococcus anophagefferens</name>
    <name type="common">Harmful bloom alga</name>
    <dbReference type="NCBI Taxonomy" id="44056"/>
    <lineage>
        <taxon>Eukaryota</taxon>
        <taxon>Sar</taxon>
        <taxon>Stramenopiles</taxon>
        <taxon>Ochrophyta</taxon>
        <taxon>Pelagophyceae</taxon>
        <taxon>Pelagomonadales</taxon>
        <taxon>Pelagomonadaceae</taxon>
        <taxon>Aureococcus</taxon>
    </lineage>
</organism>
<dbReference type="InterPro" id="IPR036691">
    <property type="entry name" value="Endo/exonu/phosph_ase_sf"/>
</dbReference>
<dbReference type="InterPro" id="IPR046985">
    <property type="entry name" value="IP5"/>
</dbReference>
<comment type="caution">
    <text evidence="1">The sequence shown here is derived from an EMBL/GenBank/DDBJ whole genome shotgun (WGS) entry which is preliminary data.</text>
</comment>
<dbReference type="EMBL" id="JBBJCI010000357">
    <property type="protein sequence ID" value="KAK7233639.1"/>
    <property type="molecule type" value="Genomic_DNA"/>
</dbReference>
<reference evidence="1 2" key="1">
    <citation type="submission" date="2024-03" db="EMBL/GenBank/DDBJ databases">
        <title>Aureococcus anophagefferens CCMP1851 and Kratosvirus quantuckense: Draft genome of a second virus-susceptible host strain in the model system.</title>
        <authorList>
            <person name="Chase E."/>
            <person name="Truchon A.R."/>
            <person name="Schepens W."/>
            <person name="Wilhelm S.W."/>
        </authorList>
    </citation>
    <scope>NUCLEOTIDE SEQUENCE [LARGE SCALE GENOMIC DNA]</scope>
    <source>
        <strain evidence="1 2">CCMP1851</strain>
    </source>
</reference>
<dbReference type="Gene3D" id="3.60.10.10">
    <property type="entry name" value="Endonuclease/exonuclease/phosphatase"/>
    <property type="match status" value="1"/>
</dbReference>
<gene>
    <name evidence="1" type="ORF">SO694_00106034</name>
</gene>